<dbReference type="Pfam" id="PF05699">
    <property type="entry name" value="Dimer_Tnp_hAT"/>
    <property type="match status" value="1"/>
</dbReference>
<evidence type="ECO:0000313" key="2">
    <source>
        <dbReference type="Proteomes" id="UP000192220"/>
    </source>
</evidence>
<reference evidence="3" key="1">
    <citation type="submission" date="2025-08" db="UniProtKB">
        <authorList>
            <consortium name="RefSeq"/>
        </authorList>
    </citation>
    <scope>IDENTIFICATION</scope>
</reference>
<proteinExistence type="predicted"/>
<gene>
    <name evidence="3" type="primary">LOC106531056</name>
</gene>
<dbReference type="RefSeq" id="XP_013882272.1">
    <property type="nucleotide sequence ID" value="XM_014026818.1"/>
</dbReference>
<feature type="domain" description="HAT C-terminal dimerisation" evidence="1">
    <location>
        <begin position="236"/>
        <end position="283"/>
    </location>
</feature>
<dbReference type="GeneID" id="106531056"/>
<dbReference type="InterPro" id="IPR012337">
    <property type="entry name" value="RNaseH-like_sf"/>
</dbReference>
<dbReference type="OrthoDB" id="10061052at2759"/>
<name>A0A2I4CQK3_AUSLI</name>
<dbReference type="InParanoid" id="A0A2I4CQK3"/>
<accession>A0A2I4CQK3</accession>
<dbReference type="KEGG" id="alim:106531056"/>
<dbReference type="Proteomes" id="UP000192220">
    <property type="component" value="Unplaced"/>
</dbReference>
<keyword evidence="2" id="KW-1185">Reference proteome</keyword>
<evidence type="ECO:0000313" key="3">
    <source>
        <dbReference type="RefSeq" id="XP_013882272.1"/>
    </source>
</evidence>
<dbReference type="InterPro" id="IPR008906">
    <property type="entry name" value="HATC_C_dom"/>
</dbReference>
<evidence type="ECO:0000259" key="1">
    <source>
        <dbReference type="Pfam" id="PF05699"/>
    </source>
</evidence>
<dbReference type="PANTHER" id="PTHR45913:SF5">
    <property type="entry name" value="GENERAL TRANSCRIPTION FACTOR II-I REPEAT DOMAIN-CONTAINING PROTEIN 2A-LIKE PROTEIN"/>
    <property type="match status" value="1"/>
</dbReference>
<dbReference type="SUPFAM" id="SSF53098">
    <property type="entry name" value="Ribonuclease H-like"/>
    <property type="match status" value="1"/>
</dbReference>
<organism evidence="2 3">
    <name type="scientific">Austrofundulus limnaeus</name>
    <name type="common">Annual killifish</name>
    <dbReference type="NCBI Taxonomy" id="52670"/>
    <lineage>
        <taxon>Eukaryota</taxon>
        <taxon>Metazoa</taxon>
        <taxon>Chordata</taxon>
        <taxon>Craniata</taxon>
        <taxon>Vertebrata</taxon>
        <taxon>Euteleostomi</taxon>
        <taxon>Actinopterygii</taxon>
        <taxon>Neopterygii</taxon>
        <taxon>Teleostei</taxon>
        <taxon>Neoteleostei</taxon>
        <taxon>Acanthomorphata</taxon>
        <taxon>Ovalentaria</taxon>
        <taxon>Atherinomorphae</taxon>
        <taxon>Cyprinodontiformes</taxon>
        <taxon>Rivulidae</taxon>
        <taxon>Austrofundulus</taxon>
    </lineage>
</organism>
<sequence>MDHVMSVVVKTVNFIRARGLNHRQFDSFLSDNDIHAGLPYHTDVRWLSRGAVLKRFFELRGEIGQFMEKKGRPVKELKCKEWVQDLAFMVDITQHLNTLNTTLQGRNRVVTQYYDSISAFKMKLSLWETQLSSGDTTHFSCLTAVRPKAPDRPDNDLDKYKDKITDLLREFERRFQVFSELENKFGFFRSPFTVKPSDVPADIQLELIDLQCDSAMKDKFGSVGLDTFYQYLVPGYPKLTAMAAKVLSMSGTTYLCEQVFSVMNNNKTKQRSRLTNKHLNDIVKCAATQDLTPDIDALVKAKRCQVSGASSST</sequence>
<dbReference type="GO" id="GO:0046983">
    <property type="term" value="F:protein dimerization activity"/>
    <property type="evidence" value="ECO:0007669"/>
    <property type="project" value="InterPro"/>
</dbReference>
<dbReference type="PANTHER" id="PTHR45913">
    <property type="entry name" value="EPM2A-INTERACTING PROTEIN 1"/>
    <property type="match status" value="1"/>
</dbReference>
<protein>
    <submittedName>
        <fullName evidence="3">General transcription factor II-I repeat domain-containing protein 2A</fullName>
    </submittedName>
</protein>
<dbReference type="AlphaFoldDB" id="A0A2I4CQK3"/>